<keyword evidence="5" id="KW-0349">Heme</keyword>
<evidence type="ECO:0000256" key="1">
    <source>
        <dbReference type="ARBA" id="ARBA00001970"/>
    </source>
</evidence>
<reference evidence="15 16" key="1">
    <citation type="submission" date="2017-03" db="EMBL/GenBank/DDBJ databases">
        <authorList>
            <person name="Afonso C.L."/>
            <person name="Miller P.J."/>
            <person name="Scott M.A."/>
            <person name="Spackman E."/>
            <person name="Goraichik I."/>
            <person name="Dimitrov K.M."/>
            <person name="Suarez D.L."/>
            <person name="Swayne D.E."/>
        </authorList>
    </citation>
    <scope>NUCLEOTIDE SEQUENCE [LARGE SCALE GENOMIC DNA]</scope>
    <source>
        <strain evidence="15 16">CECT 7680</strain>
    </source>
</reference>
<evidence type="ECO:0000256" key="3">
    <source>
        <dbReference type="ARBA" id="ARBA00022448"/>
    </source>
</evidence>
<dbReference type="Gene3D" id="2.40.128.110">
    <property type="entry name" value="Lipid/polyisoprenoid-binding, YceI-like"/>
    <property type="match status" value="1"/>
</dbReference>
<evidence type="ECO:0000256" key="12">
    <source>
        <dbReference type="ARBA" id="ARBA00037975"/>
    </source>
</evidence>
<keyword evidence="6 13" id="KW-0812">Transmembrane</keyword>
<accession>A0A1Y5RPW5</accession>
<dbReference type="InterPro" id="IPR052168">
    <property type="entry name" value="Cytochrome_b561_oxidase"/>
</dbReference>
<evidence type="ECO:0000256" key="7">
    <source>
        <dbReference type="ARBA" id="ARBA00022723"/>
    </source>
</evidence>
<proteinExistence type="inferred from homology"/>
<feature type="transmembrane region" description="Helical" evidence="13">
    <location>
        <begin position="16"/>
        <end position="38"/>
    </location>
</feature>
<dbReference type="GO" id="GO:0046872">
    <property type="term" value="F:metal ion binding"/>
    <property type="evidence" value="ECO:0007669"/>
    <property type="project" value="UniProtKB-KW"/>
</dbReference>
<feature type="transmembrane region" description="Helical" evidence="13">
    <location>
        <begin position="50"/>
        <end position="71"/>
    </location>
</feature>
<evidence type="ECO:0000256" key="6">
    <source>
        <dbReference type="ARBA" id="ARBA00022692"/>
    </source>
</evidence>
<evidence type="ECO:0000256" key="11">
    <source>
        <dbReference type="ARBA" id="ARBA00023136"/>
    </source>
</evidence>
<evidence type="ECO:0000256" key="8">
    <source>
        <dbReference type="ARBA" id="ARBA00022982"/>
    </source>
</evidence>
<feature type="domain" description="Lipid/polyisoprenoid-binding YceI-like" evidence="14">
    <location>
        <begin position="245"/>
        <end position="401"/>
    </location>
</feature>
<name>A0A1Y5RPW5_9RHOB</name>
<dbReference type="SMART" id="SM00867">
    <property type="entry name" value="YceI"/>
    <property type="match status" value="1"/>
</dbReference>
<evidence type="ECO:0000313" key="16">
    <source>
        <dbReference type="Proteomes" id="UP000193409"/>
    </source>
</evidence>
<organism evidence="15 16">
    <name type="scientific">Pseudoruegeria aquimaris</name>
    <dbReference type="NCBI Taxonomy" id="393663"/>
    <lineage>
        <taxon>Bacteria</taxon>
        <taxon>Pseudomonadati</taxon>
        <taxon>Pseudomonadota</taxon>
        <taxon>Alphaproteobacteria</taxon>
        <taxon>Rhodobacterales</taxon>
        <taxon>Roseobacteraceae</taxon>
        <taxon>Pseudoruegeria</taxon>
    </lineage>
</organism>
<sequence>MPTTNTADSYGSISKAFHWITALLILTAFPIGQIANGLPFDTGEQLARKAWLFSLHKTLGVTVFFVALARLAWTATQRRPLPLHPEKRAETFLAEAVHVLLYLSLVFVPLSGWLHHAATEGFAPIWWPFGQSLPFVPKNEALAHLFSGWHEVLTKVLLLAFLLHLAGALKHAVIDKDDTLRRMSPGAAPRGPAPAAGRHSRAPALAAVAAYAAALLAASALSWPQAGPQAAPAPAAQTSARPAGNWQVESGTLALTVTQFGKPVKGAFSDWSATIDFDETVQDGLAGSVEVSVRIPSLTLGGVTEQAMGPDFFDAERFPTALYSADILALGDGQYDAVGTLALRGVEAPLDLPFTLRVEEGRAEMEATVRTDRRDFGIGANLPDEQTLAFGVEIKVDLVARKAP</sequence>
<dbReference type="EMBL" id="FWFQ01000004">
    <property type="protein sequence ID" value="SLN21579.1"/>
    <property type="molecule type" value="Genomic_DNA"/>
</dbReference>
<dbReference type="Gene3D" id="1.20.950.20">
    <property type="entry name" value="Transmembrane di-heme cytochromes, Chain C"/>
    <property type="match status" value="1"/>
</dbReference>
<comment type="subcellular location">
    <subcellularLocation>
        <location evidence="2">Cell membrane</location>
        <topology evidence="2">Multi-pass membrane protein</topology>
    </subcellularLocation>
</comment>
<evidence type="ECO:0000256" key="4">
    <source>
        <dbReference type="ARBA" id="ARBA00022475"/>
    </source>
</evidence>
<evidence type="ECO:0000256" key="13">
    <source>
        <dbReference type="SAM" id="Phobius"/>
    </source>
</evidence>
<dbReference type="PANTHER" id="PTHR30529">
    <property type="entry name" value="CYTOCHROME B561"/>
    <property type="match status" value="1"/>
</dbReference>
<keyword evidence="4" id="KW-1003">Cell membrane</keyword>
<dbReference type="OrthoDB" id="1247465at2"/>
<dbReference type="RefSeq" id="WP_085867367.1">
    <property type="nucleotide sequence ID" value="NZ_FWFQ01000004.1"/>
</dbReference>
<evidence type="ECO:0000259" key="14">
    <source>
        <dbReference type="SMART" id="SM00867"/>
    </source>
</evidence>
<keyword evidence="11 13" id="KW-0472">Membrane</keyword>
<feature type="transmembrane region" description="Helical" evidence="13">
    <location>
        <begin position="152"/>
        <end position="173"/>
    </location>
</feature>
<dbReference type="InterPro" id="IPR007372">
    <property type="entry name" value="Lipid/polyisoprenoid-bd_YceI"/>
</dbReference>
<keyword evidence="8" id="KW-0249">Electron transport</keyword>
<dbReference type="GO" id="GO:0022904">
    <property type="term" value="P:respiratory electron transport chain"/>
    <property type="evidence" value="ECO:0007669"/>
    <property type="project" value="InterPro"/>
</dbReference>
<keyword evidence="3" id="KW-0813">Transport</keyword>
<comment type="similarity">
    <text evidence="12">Belongs to the cytochrome b561 family.</text>
</comment>
<dbReference type="GO" id="GO:0020037">
    <property type="term" value="F:heme binding"/>
    <property type="evidence" value="ECO:0007669"/>
    <property type="project" value="TreeGrafter"/>
</dbReference>
<dbReference type="Pfam" id="PF01292">
    <property type="entry name" value="Ni_hydr_CYTB"/>
    <property type="match status" value="1"/>
</dbReference>
<evidence type="ECO:0000256" key="2">
    <source>
        <dbReference type="ARBA" id="ARBA00004651"/>
    </source>
</evidence>
<dbReference type="InterPro" id="IPR011577">
    <property type="entry name" value="Cyt_b561_bac/Ni-Hgenase"/>
</dbReference>
<evidence type="ECO:0000256" key="9">
    <source>
        <dbReference type="ARBA" id="ARBA00022989"/>
    </source>
</evidence>
<feature type="transmembrane region" description="Helical" evidence="13">
    <location>
        <begin position="92"/>
        <end position="114"/>
    </location>
</feature>
<keyword evidence="16" id="KW-1185">Reference proteome</keyword>
<dbReference type="SUPFAM" id="SSF81342">
    <property type="entry name" value="Transmembrane di-heme cytochromes"/>
    <property type="match status" value="1"/>
</dbReference>
<protein>
    <recommendedName>
        <fullName evidence="14">Lipid/polyisoprenoid-binding YceI-like domain-containing protein</fullName>
    </recommendedName>
</protein>
<comment type="cofactor">
    <cofactor evidence="1">
        <name>heme b</name>
        <dbReference type="ChEBI" id="CHEBI:60344"/>
    </cofactor>
</comment>
<keyword evidence="9 13" id="KW-1133">Transmembrane helix</keyword>
<feature type="transmembrane region" description="Helical" evidence="13">
    <location>
        <begin position="204"/>
        <end position="223"/>
    </location>
</feature>
<gene>
    <name evidence="15" type="ORF">PSA7680_00802</name>
</gene>
<dbReference type="SUPFAM" id="SSF101874">
    <property type="entry name" value="YceI-like"/>
    <property type="match status" value="1"/>
</dbReference>
<dbReference type="AlphaFoldDB" id="A0A1Y5RPW5"/>
<evidence type="ECO:0000256" key="10">
    <source>
        <dbReference type="ARBA" id="ARBA00023004"/>
    </source>
</evidence>
<dbReference type="Pfam" id="PF04264">
    <property type="entry name" value="YceI"/>
    <property type="match status" value="1"/>
</dbReference>
<keyword evidence="10" id="KW-0408">Iron</keyword>
<keyword evidence="7" id="KW-0479">Metal-binding</keyword>
<dbReference type="Proteomes" id="UP000193409">
    <property type="component" value="Unassembled WGS sequence"/>
</dbReference>
<dbReference type="InterPro" id="IPR016174">
    <property type="entry name" value="Di-haem_cyt_TM"/>
</dbReference>
<dbReference type="GO" id="GO:0009055">
    <property type="term" value="F:electron transfer activity"/>
    <property type="evidence" value="ECO:0007669"/>
    <property type="project" value="InterPro"/>
</dbReference>
<dbReference type="GO" id="GO:0005886">
    <property type="term" value="C:plasma membrane"/>
    <property type="evidence" value="ECO:0007669"/>
    <property type="project" value="UniProtKB-SubCell"/>
</dbReference>
<dbReference type="PANTHER" id="PTHR30529:SF1">
    <property type="entry name" value="CYTOCHROME B561 HOMOLOG 2"/>
    <property type="match status" value="1"/>
</dbReference>
<evidence type="ECO:0000313" key="15">
    <source>
        <dbReference type="EMBL" id="SLN21579.1"/>
    </source>
</evidence>
<evidence type="ECO:0000256" key="5">
    <source>
        <dbReference type="ARBA" id="ARBA00022617"/>
    </source>
</evidence>
<dbReference type="InterPro" id="IPR036761">
    <property type="entry name" value="TTHA0802/YceI-like_sf"/>
</dbReference>